<evidence type="ECO:0000313" key="3">
    <source>
        <dbReference type="Proteomes" id="UP000285655"/>
    </source>
</evidence>
<dbReference type="PANTHER" id="PTHR13696">
    <property type="entry name" value="P-LOOP CONTAINING NUCLEOSIDE TRIPHOSPHATE HYDROLASE"/>
    <property type="match status" value="1"/>
</dbReference>
<dbReference type="Proteomes" id="UP000285655">
    <property type="component" value="Unassembled WGS sequence"/>
</dbReference>
<dbReference type="EMBL" id="QZJW01000041">
    <property type="protein sequence ID" value="RJO60679.1"/>
    <property type="molecule type" value="Genomic_DNA"/>
</dbReference>
<dbReference type="Gene3D" id="3.40.50.300">
    <property type="entry name" value="P-loop containing nucleotide triphosphate hydrolases"/>
    <property type="match status" value="1"/>
</dbReference>
<dbReference type="CDD" id="cd02042">
    <property type="entry name" value="ParAB_family"/>
    <property type="match status" value="1"/>
</dbReference>
<protein>
    <submittedName>
        <fullName evidence="2">ParA family protein</fullName>
    </submittedName>
</protein>
<dbReference type="InterPro" id="IPR050678">
    <property type="entry name" value="DNA_Partitioning_ATPase"/>
</dbReference>
<organism evidence="2 3">
    <name type="scientific">candidate division WS5 bacterium</name>
    <dbReference type="NCBI Taxonomy" id="2093353"/>
    <lineage>
        <taxon>Bacteria</taxon>
        <taxon>candidate division WS5</taxon>
    </lineage>
</organism>
<feature type="domain" description="AAA" evidence="1">
    <location>
        <begin position="1"/>
        <end position="197"/>
    </location>
</feature>
<dbReference type="PANTHER" id="PTHR13696:SF99">
    <property type="entry name" value="COBYRINIC ACID AC-DIAMIDE SYNTHASE"/>
    <property type="match status" value="1"/>
</dbReference>
<evidence type="ECO:0000259" key="1">
    <source>
        <dbReference type="Pfam" id="PF13614"/>
    </source>
</evidence>
<name>A0A419DC04_9BACT</name>
<dbReference type="Pfam" id="PF13614">
    <property type="entry name" value="AAA_31"/>
    <property type="match status" value="1"/>
</dbReference>
<proteinExistence type="predicted"/>
<dbReference type="InterPro" id="IPR025669">
    <property type="entry name" value="AAA_dom"/>
</dbReference>
<evidence type="ECO:0000313" key="2">
    <source>
        <dbReference type="EMBL" id="RJO60679.1"/>
    </source>
</evidence>
<dbReference type="AlphaFoldDB" id="A0A419DC04"/>
<sequence length="278" mass="31197">MTVLSIVNMKGGVAKTTLATNLADVLSQREGKKVLLIDADPQFNATQCLMSGDDYVTYRTSGHTIVDIFDDEPRVVTSPVSGSIIREPVPIESITPRTIKDNFDLMPGNLELYRLDTRSVQGRENRLKLFANHLRRHSTYNYIIIDTPPTPSTWMTSALLASDYYIIPLKPEPLSTTGIDLLKGVVERTTRNFSVDLKCLGVVITIAEEATIVYRNTVHFLDNNNVWRGKRFQNALPKRTEIAREQANQRLILDLDDSAAKLAITAIVREIIERINNG</sequence>
<accession>A0A419DC04</accession>
<comment type="caution">
    <text evidence="2">The sequence shown here is derived from an EMBL/GenBank/DDBJ whole genome shotgun (WGS) entry which is preliminary data.</text>
</comment>
<gene>
    <name evidence="2" type="ORF">C4544_04655</name>
</gene>
<reference evidence="2 3" key="1">
    <citation type="journal article" date="2017" name="ISME J.">
        <title>Energy and carbon metabolisms in a deep terrestrial subsurface fluid microbial community.</title>
        <authorList>
            <person name="Momper L."/>
            <person name="Jungbluth S.P."/>
            <person name="Lee M.D."/>
            <person name="Amend J.P."/>
        </authorList>
    </citation>
    <scope>NUCLEOTIDE SEQUENCE [LARGE SCALE GENOMIC DNA]</scope>
    <source>
        <strain evidence="2">SURF_29</strain>
    </source>
</reference>
<dbReference type="InterPro" id="IPR027417">
    <property type="entry name" value="P-loop_NTPase"/>
</dbReference>
<dbReference type="SUPFAM" id="SSF52540">
    <property type="entry name" value="P-loop containing nucleoside triphosphate hydrolases"/>
    <property type="match status" value="1"/>
</dbReference>